<sequence length="161" mass="17640">MPTLVIAIPFRPDPKCDLDQMAKDFQQEFAASSCKKLPEHVCAEIKEIRLVYQNEGYACAEGDVVIAYGHGGDDNADLSNNQGQWVKPKDVIEMLEGINAQAAERVLFMACYSALENHAAPLWKARHGKKTFGGLKDVATLFQGPLRSGLFTGVCKALVEV</sequence>
<comment type="caution">
    <text evidence="1">The sequence shown here is derived from an EMBL/GenBank/DDBJ whole genome shotgun (WGS) entry which is preliminary data.</text>
</comment>
<dbReference type="EMBL" id="CAUJNA010003684">
    <property type="protein sequence ID" value="CAJ1407672.1"/>
    <property type="molecule type" value="Genomic_DNA"/>
</dbReference>
<name>A0AA36JK20_9DINO</name>
<gene>
    <name evidence="1" type="ORF">EVOR1521_LOCUS29313</name>
</gene>
<dbReference type="AlphaFoldDB" id="A0AA36JK20"/>
<keyword evidence="2" id="KW-1185">Reference proteome</keyword>
<organism evidence="1 2">
    <name type="scientific">Effrenium voratum</name>
    <dbReference type="NCBI Taxonomy" id="2562239"/>
    <lineage>
        <taxon>Eukaryota</taxon>
        <taxon>Sar</taxon>
        <taxon>Alveolata</taxon>
        <taxon>Dinophyceae</taxon>
        <taxon>Suessiales</taxon>
        <taxon>Symbiodiniaceae</taxon>
        <taxon>Effrenium</taxon>
    </lineage>
</organism>
<dbReference type="Proteomes" id="UP001178507">
    <property type="component" value="Unassembled WGS sequence"/>
</dbReference>
<proteinExistence type="predicted"/>
<accession>A0AA36JK20</accession>
<protein>
    <submittedName>
        <fullName evidence="1">Uncharacterized protein</fullName>
    </submittedName>
</protein>
<evidence type="ECO:0000313" key="2">
    <source>
        <dbReference type="Proteomes" id="UP001178507"/>
    </source>
</evidence>
<reference evidence="1" key="1">
    <citation type="submission" date="2023-08" db="EMBL/GenBank/DDBJ databases">
        <authorList>
            <person name="Chen Y."/>
            <person name="Shah S."/>
            <person name="Dougan E. K."/>
            <person name="Thang M."/>
            <person name="Chan C."/>
        </authorList>
    </citation>
    <scope>NUCLEOTIDE SEQUENCE</scope>
</reference>
<evidence type="ECO:0000313" key="1">
    <source>
        <dbReference type="EMBL" id="CAJ1407672.1"/>
    </source>
</evidence>